<accession>A0A8S3DR07</accession>
<evidence type="ECO:0000313" key="3">
    <source>
        <dbReference type="Proteomes" id="UP000681720"/>
    </source>
</evidence>
<sequence>GNGKTNGRPKRKSTILQAERRTDDIPIIRMADQQNENLLSIVDQMKLELLKDDPDLDMFHN</sequence>
<feature type="non-terminal residue" evidence="2">
    <location>
        <position position="61"/>
    </location>
</feature>
<dbReference type="EMBL" id="CAJOBJ010221735">
    <property type="protein sequence ID" value="CAF5034624.1"/>
    <property type="molecule type" value="Genomic_DNA"/>
</dbReference>
<protein>
    <submittedName>
        <fullName evidence="2">Uncharacterized protein</fullName>
    </submittedName>
</protein>
<gene>
    <name evidence="1" type="ORF">BYL167_LOCUS50591</name>
    <name evidence="2" type="ORF">GIL414_LOCUS59088</name>
</gene>
<dbReference type="Proteomes" id="UP000681967">
    <property type="component" value="Unassembled WGS sequence"/>
</dbReference>
<organism evidence="2 3">
    <name type="scientific">Rotaria magnacalcarata</name>
    <dbReference type="NCBI Taxonomy" id="392030"/>
    <lineage>
        <taxon>Eukaryota</taxon>
        <taxon>Metazoa</taxon>
        <taxon>Spiralia</taxon>
        <taxon>Gnathifera</taxon>
        <taxon>Rotifera</taxon>
        <taxon>Eurotatoria</taxon>
        <taxon>Bdelloidea</taxon>
        <taxon>Philodinida</taxon>
        <taxon>Philodinidae</taxon>
        <taxon>Rotaria</taxon>
    </lineage>
</organism>
<dbReference type="AlphaFoldDB" id="A0A8S3DR07"/>
<proteinExistence type="predicted"/>
<feature type="non-terminal residue" evidence="2">
    <location>
        <position position="1"/>
    </location>
</feature>
<name>A0A8S3DR07_9BILA</name>
<dbReference type="Proteomes" id="UP000681720">
    <property type="component" value="Unassembled WGS sequence"/>
</dbReference>
<comment type="caution">
    <text evidence="2">The sequence shown here is derived from an EMBL/GenBank/DDBJ whole genome shotgun (WGS) entry which is preliminary data.</text>
</comment>
<evidence type="ECO:0000313" key="2">
    <source>
        <dbReference type="EMBL" id="CAF5034624.1"/>
    </source>
</evidence>
<evidence type="ECO:0000313" key="1">
    <source>
        <dbReference type="EMBL" id="CAF4861555.1"/>
    </source>
</evidence>
<dbReference type="EMBL" id="CAJOBH010155757">
    <property type="protein sequence ID" value="CAF4861555.1"/>
    <property type="molecule type" value="Genomic_DNA"/>
</dbReference>
<reference evidence="2" key="1">
    <citation type="submission" date="2021-02" db="EMBL/GenBank/DDBJ databases">
        <authorList>
            <person name="Nowell W R."/>
        </authorList>
    </citation>
    <scope>NUCLEOTIDE SEQUENCE</scope>
</reference>